<dbReference type="RefSeq" id="WP_157114257.1">
    <property type="nucleotide sequence ID" value="NZ_JAAXOS010000004.1"/>
</dbReference>
<keyword evidence="2" id="KW-1185">Reference proteome</keyword>
<gene>
    <name evidence="1" type="ORF">HGB38_09600</name>
</gene>
<dbReference type="EMBL" id="JAAXOS010000004">
    <property type="protein sequence ID" value="NKY26472.1"/>
    <property type="molecule type" value="Genomic_DNA"/>
</dbReference>
<comment type="caution">
    <text evidence="1">The sequence shown here is derived from an EMBL/GenBank/DDBJ whole genome shotgun (WGS) entry which is preliminary data.</text>
</comment>
<evidence type="ECO:0000313" key="2">
    <source>
        <dbReference type="Proteomes" id="UP000540698"/>
    </source>
</evidence>
<dbReference type="AlphaFoldDB" id="A0A7X6L2A9"/>
<sequence>MTYAVRGDCSPLSLDSTVGGHRHNHATAVKTEGERVATGLIGVGLITMNLDEGRLPVDVDVSRNIHDRLESADLSAAAMTGYYVALWRHDAPVIASGRWTELTVTPSRREELITLLDTRSLAEFERVERSLRLSDEFVGQGPVTDFGVPSITVVANISRIGGIEIDPRWAATASPSYIAHDILDCANQIRQQRPRFHEDGTWADRTDDELEHELAEYKRYLMRNS</sequence>
<reference evidence="1 2" key="1">
    <citation type="submission" date="2020-04" db="EMBL/GenBank/DDBJ databases">
        <title>MicrobeNet Type strains.</title>
        <authorList>
            <person name="Nicholson A.C."/>
        </authorList>
    </citation>
    <scope>NUCLEOTIDE SEQUENCE [LARGE SCALE GENOMIC DNA]</scope>
    <source>
        <strain evidence="1 2">DSM 44956</strain>
    </source>
</reference>
<name>A0A7X6L2A9_9NOCA</name>
<organism evidence="1 2">
    <name type="scientific">Nocardia gamkensis</name>
    <dbReference type="NCBI Taxonomy" id="352869"/>
    <lineage>
        <taxon>Bacteria</taxon>
        <taxon>Bacillati</taxon>
        <taxon>Actinomycetota</taxon>
        <taxon>Actinomycetes</taxon>
        <taxon>Mycobacteriales</taxon>
        <taxon>Nocardiaceae</taxon>
        <taxon>Nocardia</taxon>
    </lineage>
</organism>
<protein>
    <submittedName>
        <fullName evidence="1">Uncharacterized protein</fullName>
    </submittedName>
</protein>
<accession>A0A7X6L2A9</accession>
<dbReference type="Proteomes" id="UP000540698">
    <property type="component" value="Unassembled WGS sequence"/>
</dbReference>
<proteinExistence type="predicted"/>
<evidence type="ECO:0000313" key="1">
    <source>
        <dbReference type="EMBL" id="NKY26472.1"/>
    </source>
</evidence>